<dbReference type="RefSeq" id="XP_026194543.1">
    <property type="nucleotide sequence ID" value="XM_026338758.1"/>
</dbReference>
<accession>A0A6P6S324</accession>
<reference evidence="2" key="1">
    <citation type="submission" date="2025-08" db="UniProtKB">
        <authorList>
            <consortium name="RefSeq"/>
        </authorList>
    </citation>
    <scope>IDENTIFICATION</scope>
</reference>
<evidence type="ECO:0000313" key="1">
    <source>
        <dbReference type="Proteomes" id="UP000515125"/>
    </source>
</evidence>
<organism evidence="1 2">
    <name type="scientific">Cyclospora cayetanensis</name>
    <dbReference type="NCBI Taxonomy" id="88456"/>
    <lineage>
        <taxon>Eukaryota</taxon>
        <taxon>Sar</taxon>
        <taxon>Alveolata</taxon>
        <taxon>Apicomplexa</taxon>
        <taxon>Conoidasida</taxon>
        <taxon>Coccidia</taxon>
        <taxon>Eucoccidiorida</taxon>
        <taxon>Eimeriorina</taxon>
        <taxon>Eimeriidae</taxon>
        <taxon>Cyclospora</taxon>
    </lineage>
</organism>
<name>A0A6P6S324_9EIME</name>
<dbReference type="AlphaFoldDB" id="A0A6P6S324"/>
<proteinExistence type="predicted"/>
<protein>
    <submittedName>
        <fullName evidence="2">Uncharacterized protein LOC34623400</fullName>
    </submittedName>
</protein>
<dbReference type="Gene3D" id="6.10.140.1230">
    <property type="match status" value="1"/>
</dbReference>
<dbReference type="Proteomes" id="UP000515125">
    <property type="component" value="Unplaced"/>
</dbReference>
<gene>
    <name evidence="2" type="primary">LOC34623400</name>
</gene>
<dbReference type="GeneID" id="34623400"/>
<evidence type="ECO:0000313" key="2">
    <source>
        <dbReference type="RefSeq" id="XP_026194543.1"/>
    </source>
</evidence>
<keyword evidence="1" id="KW-1185">Reference proteome</keyword>
<sequence length="244" mass="27854">MLQNIKRNLFGGDSSDALSEAVKEQRRHIARSIRALDRQHQKAEVEERRVFNELKTQAMSGVQQQQATQELHRHFTGCAKLLSLANKAADLQTMQLAVKGFTRESQKLGLLDEMLNEVLEDGTAQLFRANSALFCCQEDEEETEEEIIQEVIECATAELDRQVKSESDPVILREVSLQRHENQVDHHQQQPVRHQKQQPLCNSQKQVLLQKLSGSARATRTPWLTKDEAAIAERLDQRLGSLLR</sequence>
<dbReference type="OrthoDB" id="1532798at2759"/>